<feature type="region of interest" description="Disordered" evidence="1">
    <location>
        <begin position="40"/>
        <end position="130"/>
    </location>
</feature>
<proteinExistence type="predicted"/>
<feature type="compositionally biased region" description="Basic and acidic residues" evidence="1">
    <location>
        <begin position="74"/>
        <end position="103"/>
    </location>
</feature>
<feature type="region of interest" description="Disordered" evidence="1">
    <location>
        <begin position="1748"/>
        <end position="1768"/>
    </location>
</feature>
<evidence type="ECO:0000256" key="2">
    <source>
        <dbReference type="SAM" id="Phobius"/>
    </source>
</evidence>
<organism evidence="4 5">
    <name type="scientific">Eubacterium callanderi</name>
    <dbReference type="NCBI Taxonomy" id="53442"/>
    <lineage>
        <taxon>Bacteria</taxon>
        <taxon>Bacillati</taxon>
        <taxon>Bacillota</taxon>
        <taxon>Clostridia</taxon>
        <taxon>Eubacteriales</taxon>
        <taxon>Eubacteriaceae</taxon>
        <taxon>Eubacterium</taxon>
    </lineage>
</organism>
<dbReference type="RefSeq" id="WP_070081146.1">
    <property type="nucleotide sequence ID" value="NZ_CAUWLR010000002.1"/>
</dbReference>
<evidence type="ECO:0000313" key="4">
    <source>
        <dbReference type="EMBL" id="SHM26912.1"/>
    </source>
</evidence>
<keyword evidence="3" id="KW-0732">Signal</keyword>
<feature type="compositionally biased region" description="Polar residues" evidence="1">
    <location>
        <begin position="1748"/>
        <end position="1757"/>
    </location>
</feature>
<feature type="chain" id="PRO_5044503910" evidence="3">
    <location>
        <begin position="35"/>
        <end position="5266"/>
    </location>
</feature>
<evidence type="ECO:0000313" key="5">
    <source>
        <dbReference type="Proteomes" id="UP000184012"/>
    </source>
</evidence>
<dbReference type="Gene3D" id="3.30.420.430">
    <property type="match status" value="1"/>
</dbReference>
<dbReference type="Proteomes" id="UP000184012">
    <property type="component" value="Unassembled WGS sequence"/>
</dbReference>
<comment type="caution">
    <text evidence="4">The sequence shown here is derived from an EMBL/GenBank/DDBJ whole genome shotgun (WGS) entry which is preliminary data.</text>
</comment>
<keyword evidence="2" id="KW-1133">Transmembrane helix</keyword>
<feature type="transmembrane region" description="Helical" evidence="2">
    <location>
        <begin position="5239"/>
        <end position="5260"/>
    </location>
</feature>
<dbReference type="InterPro" id="IPR036278">
    <property type="entry name" value="Sialidase_sf"/>
</dbReference>
<sequence length="5266" mass="565189">MKRNEKWIQRIKKATAMLLISSLVLGSVPASVLASGSARLSAASETMNENIQEKQEEPVPSTPQEAVTDAGSGEQEKPLDHETGKETAEAAETLEKTSEEQAAEKVQSPAETPEEKEPESLPEESGIMEVGNPLRVVEAPESKDAEIGESVVLSAHIEAQDPAGVTYQWQAKNGGDAGVEAQSTDEALEQKKSSLEAAESIDLTGITGEESPEAAEAVQNKAKGIAEAKTRPIEPDNEGWTDIAGATGTELAVSVDSETAGKPVSYRMVARTSEAAIATPAAMIRTNADFEEGSGTERDPYIIATNQQLWNLHKYEGTASKGKYWRLRPVQGTDLFTDGVPIGQLGRPFMGTLDGDGYRIRGERVNTDDMLETAYVPIPAYDKNGGQVTAYGCALFGFLKDATIVNLNVHRISSGYVSVPKVSGTNVAIAAGAQMAAAGENATIENCFTKGNSIYHNDFASGEYQMAFLWQKEKINVYRYLLGGGIVACGTVGDGYSVRFTGTIANSHTIPWLQCVGGNLFKNFAKTGSVYPSTSLEEKYRPSLVNVYSSKSPLDLYNQNNITPGSTEIPAYSWNPVTDQFNDYVVKGDRLLNYWRNGGIHPEINTRGVLNFRVSDYVRTYDGSVQKATVNCAWKETQRGRDWDYIYKNDKGAVVGEESVKLPGTYNIEFEEKNRDYHLGRVDSSPADVKANPFNARMIVNPIADREAPVCNTITYTDEEGKDYKTGAWTDQDVTVTFNINDFTKGGNYDTLCDSTPYTVDQEGHEISGMQAVTIKDANGNEQAYTQDGAGNYTVKLHVEKGKQLTTTLTASMEDKKGHSSSITTEYIKINKSDINIEVTAQKDNDEEPTILTGGSSDGYSMFAKRHIRFDAKAAMNDNSLYVSRMEYKFVPVGADEASVSWATTDFEDQQNPHSITMNLEEAFDGTLYIHAASVNGKNVTVSYKVMLEEHQPMIQSIEYTGYKGQTDSGSVESVPAGYHAGSIYHKVDLKINYEDTLAEKSGIAKAEIFRADNNELLASKVVSGAPGGQGPVQDSVILTCNQTGDYAVNIVLTDKAGNSFTSTSDVLCIEAAAPVIDTQWAAPVDGDIYGFDKWCDQDVTVTLQITNNTDTDKTNDIANKVNYYYRRAKRDNDINDAPWVKINQDALNPTETLNYTVTEDGNWQYEFKAATEAAVCNDTYQKKILIDRSPLDIVALTPQDVLKTDSSDVVTEPGASGWFTDAGRTLKIGMSLSNNGESRITGKYEVTYQPAEDADESQVEVVANSQISTEVGAAPSTAEIPCDKEGIYKFKIYSETDSGRGSVAKIYTYRVDRTKPVLNPSQFIIAADNKKELRSWTDEMISGTGTRYFWYANQQGELEINAQDTASGVDKIEYQICGDIDQTAPAADGVWQLYDQDHKPVFAPEFKGNVFIRVTDKAGLVMTPAEDGCEYSHSSSFYLDDKKPMTEVTANEDLSQWQTDVTFNVKVSDLESGIKFIHVLADNDVTVLAAEIEGKTPEEWKALGIENLAYKKEPSGIYSEVTFTYHSNEPSVNKGTGKKFTLDAEDNSGNAADAIEKNYKIDNVTPEIEAVFTDGRESGKWYNEAPGLTIKNTRQAVNPADAGKTHTLSGVRYYYRSWKSGTPEPDTWTVINETPTEKTVGYTYPDEADASLRFKAVNETGLEGVSAEINVKVDRTNPDKPAVSIKNSGGTEVPDGNNGWYKGAWPTITIPDSPTNPQKALESIFYKLYTGNDSSKAQTATKGQSILNSSFNQDGTSPGIGAAPGIFRDQNNQKDQLAATAGPGPADPAVMAEGARAYKAPDLKESNKLNKPNIKVLNLYPGDNGKVLIKWMCELAGAESQMTVKKGNADSSTAQFEVKADNGEVITLDITQVSISDFNANADSVLKNGGSSFAYDLIYVGAADSNGNQDIATGTLGVLQNYMNAGNGFLVGHDAFSNRAPNITRAMQGLANITPAFNLDTSDVDPDFAQYTSIRTTTARVVKSGKITTFPFLISDKIPIKQTHNQYQFAKGDVWVQFADDASGQLLDKELKQYKGEKGTSNFYLTTSGNVGMSQVGHTTGYATTEEEKLLVNTMVSLAQKPTSQFTTTTGEPQAVTAIIRTEEQLKAIGTDPSYPADKNGVYVLGDNIAITDGSFSGISNFAGSFDGGGYKITLSGAAAGKALFANTSETARLMNFDISGGQLVSGANAGQITHCSSTATTRPLVGVSNSGSISYCTLNTTGLLTDSGITPTNTGTIQDCKVTGNISSSSANLGGIAGQSSGAIQNCEYSGTLTATAASASGHIGGIAGTASGSLTRCKTSGTLTAANSLDSVGGIVGLYSAKALSDCENAMTVTAAESANVGGVAGKIQSGSISSCESTGAVSGKTAGGIAGVVEKDASVRNTINSGAVTGSVAAGGLTGSNAGGFNDSKTTANVSGAPVMGGAVGENAGSIVNCYAAPGAIIPTEQAAGFVGKQNNGSINTCATTANSFAGTNYMSNKDPEIAADGVYTLETWSKDAATRVDGTGQNTSGMVKETIMVDTRGPAPFSASVENNTFTELLHSLTFGLFFDKTTDVVLEAGDDVSGIDSIEYTVYKTDQANTDPGANEGTPVETKRVSGKEKVTFSVTPDFQGYVRATATDRAGNATELSTDGIIINSTLPRVKATATKNSLPYDGDWSKDNVSVSLEYIKTDSRGNSLSGNFSKYQYSVDNGTTWRDISVGDNNSVFTASAVSGTTQILTFDKPTSQNFMFRAAINGRTDSKTVSETTAVSIKIDKKSPTAEMPVMDIASALTNSDNYAVYSQQPTLSVTASDDPQTGLIDGVSGSIASGLKSQTYKLTSGGAVKPYTSPLVIEDGKYDFEFTATDGAGQSATAASKFIVDTMTPKAPVLTATAGGTAYDGGWTDKEVTITAATNDPTAPLSGYDGATGIKYAVYKDGVLKEDWQDYSGSGVAITANIDGSNDGSFNVCFKVVSQAGHESPESMVNVNIQKTPPSLSVEANGRCSEGADAQLVWSSQPVTLEVSTDGVKLSGQKSQEAYTVYDKTHKTITVTEDGITTYRFKSENKSKQTKESGIYKIALDQKAPEQPAMSLYKDGTEQSLDNGTWYDDSVLDTLKIKDKTTETGEASPRTLYYRVYNNGAVSVPDYITAAGTEASVGALIKESGTWIIEAYTQDEAGNTSPLAKQVFNYAKADNLPVLEISFDNTVVKTLAEGNTPVYAGSVNAAITAKDDRVGIKENSLKFKLVPDAGTKLRYGEMTRYTGPVEIENFKGAIEAEVENNAGQKKTVSARICADSEKPSVSITEAGNKSQKKWAKESFSLQVNGGENTVSGFEKYQYYDAGGNTWVDFTEADRINPGIDHLWKNVKYDVTDNGKALVKVRSVNNAGIASDEKTFEVWKDDTEAKIDIEVNSDLVDGVKWSKDVVFTPKLLSAAPPSGIDYYYREGGGDPWKKMAGDSLTIRKTTPGAGQTYEFKAVSGTGNESGIVSESAFIDGEKPKEPVLAKNIENPDGENGWYITRPQISVRENGFAGAGLDIDDEQRSAVKTEYQLSNSSVQAASSGQFLRSLQTAAAPAEWKEGGCIPLDGEGVFNFMTRSRDAADNLSDLTARETVKVDTKDPAIADNDIEVRDVNGGKTLGLLGGILFNDTIEVSVTAHDVGSGVYKITYQLGNDNAAQKTLTADGNGRVSFRLSPKKGVPLNTSLKLTATDLAGRESAPVTIDNLLLEAEKPEVSITPKTAPNDKGWYKGVLPYTVTARDSDAGLETVRAAMDQNGSETVVANDTVDAADSKNTKQYNSTITQSGSAQRVTVEAKDRAGNTQTVEKTFKVETAAPALGVSFTLMDGADTSYTDATSYNVCAALTYEEPVSGVEDLQVSTDHGSTWSSVSDALGKKHVISSETNADYQFRLVTNAGNVSAATAPQKVVINRKMPGAPAIEVKDQNGSIMNEAWSNQDQTATVLVPSCDDAGVRQATEYEYQTYKDSTADASRTGTIAPSESGQSVALADFTEEGEYVVKAWGRQKDSGLQDTENICEKKVMVDKTPPDASQTNASFFMDNGRLKLKVLVNDALSGGGSVDYTITKNGAEGPSQTMSCDVSGQAVLDVNTLGAGDRVKIKKVYDKAGNGIEQTGIPDLTIPGNINLTKIELQITPGETTIAGWYHDQPLTANAHITVEGGSKPEDIKDDSGNVLKAYPDANSITKVNVTYPDNRMVTLDYTRADNSGQTETDVPITDITGEGEDLVLRITAYDAWDNSAETTWQFKNDATPPDKPGLKLTTSEGELGSDGRTDKDITLTVIPDETNENQTNPDKKKTSPLSSWQYSLDGGATWSEQYSISSEASSLSRVIASKGGLDTDSLVVRVSDLVGNTSVNSEPKSVHVTDTAAPINLSITEADGTSPVDSAWDNRKADRVLKVHAADPAEGVISFGLKEWNYSLDGGNTWQTANIPWDGTGENNIPIAGDGVYAVTFRVWDAAGNLSQLDSAAEVRKDQTAPEVKEQDILFEQQKGVDNWVKAAIHWLSFGNFFNDTIRVTVPVEDAMSGNHSLAYSVDGISTEVVANDGKAVFTLPVNGVKDQTLAVWAKDIAGNVSETLPVKGGGETAQWTTENSGPIIGDAVTSVTANAAGWYTQDIPVSVRIEDMDSGLAAVSWQLNDEPEQTVMPSEHERKDSENIEINITEDGVNTLTVKAADNAGNTAERSYSFKLDHGQELAAYITELSGDPVDPDRWRSEETVRLKANMAVGESDIDTWQYTLDGGQTWTAPEAWGDENILEIEEDGVYSQPQAARAAGQQNLIAVRVTDMAGNQKESPYESIKKDSEAPAFAAVQMDEANGNVHENVHWYKDRKPSVRLVPEMETAGKAPVTHTFTLNGEPVVFDSETELREWLKEGENILRVYAKDAAGNEAKEGDQNYIEKVFYIDTEAPEIGEASFKDIGNKPIEKLIHWLSFGNFYNEAVQVTVPVTDAASGCEALTYNIGGQSAQAPVKDGKASFEIPMDTDAKVTCHAEDTAGNETGLFAIGKESSQWVLTRKIEVPNLWINGEAASGGWYNQPVSYELLVSCPEAGIHSIKQTMDNGEPVMLGEAVFAEGLVPEYRVTGELSEDGVHQMLHVITDNAGNKTQREDFIKIDQTAPKGLAITGAPENGEALEPQTLTVLANDSIEGIETSGLKAWSYTLDGGKTWTEPQLWNQKGENTITVEDARAYDISFKVWDHAGNVSELSEMERVRFTITSDNPLTRVTTVVNPVTGLYFTAGQLLGLAGCLMAIAAAFMVSLIWYRKNRRQ</sequence>
<evidence type="ECO:0000256" key="3">
    <source>
        <dbReference type="SAM" id="SignalP"/>
    </source>
</evidence>
<accession>A0AB74F3W6</accession>
<name>A0AB74F3W6_9FIRM</name>
<dbReference type="EMBL" id="FRBP01000014">
    <property type="protein sequence ID" value="SHM26912.1"/>
    <property type="molecule type" value="Genomic_DNA"/>
</dbReference>
<dbReference type="SUPFAM" id="SSF50939">
    <property type="entry name" value="Sialidases"/>
    <property type="match status" value="1"/>
</dbReference>
<protein>
    <submittedName>
        <fullName evidence="4">Ig-like domain (Group 3)</fullName>
    </submittedName>
</protein>
<gene>
    <name evidence="4" type="ORF">SAMN04515649_1142</name>
</gene>
<reference evidence="4 5" key="1">
    <citation type="submission" date="2016-11" db="EMBL/GenBank/DDBJ databases">
        <authorList>
            <person name="Varghese N."/>
            <person name="Submissions S."/>
        </authorList>
    </citation>
    <scope>NUCLEOTIDE SEQUENCE [LARGE SCALE GENOMIC DNA]</scope>
    <source>
        <strain evidence="4 5">FD</strain>
    </source>
</reference>
<feature type="region of interest" description="Disordered" evidence="1">
    <location>
        <begin position="4244"/>
        <end position="4301"/>
    </location>
</feature>
<evidence type="ECO:0000256" key="1">
    <source>
        <dbReference type="SAM" id="MobiDB-lite"/>
    </source>
</evidence>
<feature type="signal peptide" evidence="3">
    <location>
        <begin position="1"/>
        <end position="34"/>
    </location>
</feature>
<keyword evidence="2" id="KW-0472">Membrane</keyword>
<dbReference type="Gene3D" id="2.160.20.110">
    <property type="match status" value="3"/>
</dbReference>
<keyword evidence="2" id="KW-0812">Transmembrane</keyword>